<dbReference type="AlphaFoldDB" id="A0A1I1EDE2"/>
<protein>
    <recommendedName>
        <fullName evidence="3">DUF2383 domain-containing protein</fullName>
    </recommendedName>
</protein>
<evidence type="ECO:0008006" key="3">
    <source>
        <dbReference type="Google" id="ProtNLM"/>
    </source>
</evidence>
<sequence>MELQLSANLGVLNDLIDVNGQRIWSYQGLLAGTDDKRRDEQLNLIVEEVVIQGQRLQEELELEYVDLAQDLPVKGATSGTVLHAWDLVMSLFADERSKSIRELLGKGERAFITAYRHAGAHPALVPPVNRLIQRQARELSLFYSRYKRFYQSCRLIWRR</sequence>
<evidence type="ECO:0000313" key="2">
    <source>
        <dbReference type="Proteomes" id="UP000199577"/>
    </source>
</evidence>
<dbReference type="EMBL" id="FOLL01000001">
    <property type="protein sequence ID" value="SFB85174.1"/>
    <property type="molecule type" value="Genomic_DNA"/>
</dbReference>
<dbReference type="STRING" id="623281.SAMN05421747_101514"/>
<reference evidence="1 2" key="1">
    <citation type="submission" date="2016-10" db="EMBL/GenBank/DDBJ databases">
        <authorList>
            <person name="de Groot N.N."/>
        </authorList>
    </citation>
    <scope>NUCLEOTIDE SEQUENCE [LARGE SCALE GENOMIC DNA]</scope>
    <source>
        <strain evidence="1 2">DSM 22900</strain>
    </source>
</reference>
<accession>A0A1I1EDE2</accession>
<keyword evidence="2" id="KW-1185">Reference proteome</keyword>
<dbReference type="Gene3D" id="1.20.1260.10">
    <property type="match status" value="1"/>
</dbReference>
<dbReference type="OrthoDB" id="282393at2"/>
<dbReference type="RefSeq" id="WP_090970701.1">
    <property type="nucleotide sequence ID" value="NZ_FOLL01000001.1"/>
</dbReference>
<proteinExistence type="predicted"/>
<name>A0A1I1EDE2_9SPHI</name>
<dbReference type="Proteomes" id="UP000199577">
    <property type="component" value="Unassembled WGS sequence"/>
</dbReference>
<organism evidence="1 2">
    <name type="scientific">Parapedobacter composti</name>
    <dbReference type="NCBI Taxonomy" id="623281"/>
    <lineage>
        <taxon>Bacteria</taxon>
        <taxon>Pseudomonadati</taxon>
        <taxon>Bacteroidota</taxon>
        <taxon>Sphingobacteriia</taxon>
        <taxon>Sphingobacteriales</taxon>
        <taxon>Sphingobacteriaceae</taxon>
        <taxon>Parapedobacter</taxon>
    </lineage>
</organism>
<gene>
    <name evidence="1" type="ORF">SAMN05421747_101514</name>
</gene>
<dbReference type="InterPro" id="IPR012347">
    <property type="entry name" value="Ferritin-like"/>
</dbReference>
<evidence type="ECO:0000313" key="1">
    <source>
        <dbReference type="EMBL" id="SFB85174.1"/>
    </source>
</evidence>